<keyword evidence="4 10" id="KW-0808">Transferase</keyword>
<evidence type="ECO:0000313" key="14">
    <source>
        <dbReference type="Proteomes" id="UP001285908"/>
    </source>
</evidence>
<dbReference type="FunFam" id="3.30.300.110:FF:000001">
    <property type="entry name" value="tRNA (guanine(37)-N1)-methyltransferase"/>
    <property type="match status" value="1"/>
</dbReference>
<feature type="binding site" evidence="10">
    <location>
        <position position="369"/>
    </location>
    <ligand>
        <name>S-adenosyl-L-methionine</name>
        <dbReference type="ChEBI" id="CHEBI:59789"/>
    </ligand>
</feature>
<keyword evidence="5 10" id="KW-0949">S-adenosyl-L-methionine</keyword>
<evidence type="ECO:0000256" key="4">
    <source>
        <dbReference type="ARBA" id="ARBA00022679"/>
    </source>
</evidence>
<feature type="binding site" evidence="10">
    <location>
        <begin position="314"/>
        <end position="315"/>
    </location>
    <ligand>
        <name>S-adenosyl-L-methionine</name>
        <dbReference type="ChEBI" id="CHEBI:59789"/>
    </ligand>
</feature>
<dbReference type="SUPFAM" id="SSF53335">
    <property type="entry name" value="S-adenosyl-L-methionine-dependent methyltransferases"/>
    <property type="match status" value="1"/>
</dbReference>
<comment type="similarity">
    <text evidence="1">Belongs to the class I-like SAM-binding methyltransferase superfamily. TRM5/TYW2 family.</text>
</comment>
<evidence type="ECO:0000256" key="8">
    <source>
        <dbReference type="ARBA" id="ARBA00023242"/>
    </source>
</evidence>
<dbReference type="PANTHER" id="PTHR23245">
    <property type="entry name" value="TRNA METHYLTRANSFERASE"/>
    <property type="match status" value="1"/>
</dbReference>
<evidence type="ECO:0000256" key="1">
    <source>
        <dbReference type="ARBA" id="ARBA00009775"/>
    </source>
</evidence>
<comment type="function">
    <text evidence="10">Specifically methylates the N1 position of guanosine-37 in various cytoplasmic and mitochondrial tRNAs. Methylation is not dependent on the nature of the nucleoside 5' of the target nucleoside. This is the first step in the biosynthesis of wybutosine (yW), a modified base adjacent to the anticodon of tRNAs and required for accurate decoding.</text>
</comment>
<keyword evidence="2 10" id="KW-0963">Cytoplasm</keyword>
<dbReference type="InterPro" id="IPR025792">
    <property type="entry name" value="tRNA_Gua_MeTrfase_euk"/>
</dbReference>
<dbReference type="AlphaFoldDB" id="A0AAJ0IBM4"/>
<protein>
    <recommendedName>
        <fullName evidence="10">tRNA (guanine(37)-N1)-methyltransferase</fullName>
        <ecNumber evidence="10">2.1.1.228</ecNumber>
    </recommendedName>
    <alternativeName>
        <fullName evidence="10">M1G-methyltransferase</fullName>
    </alternativeName>
    <alternativeName>
        <fullName evidence="10">tRNA [GM37] methyltransferase</fullName>
    </alternativeName>
    <alternativeName>
        <fullName evidence="10">tRNA methyltransferase 5</fullName>
    </alternativeName>
</protein>
<evidence type="ECO:0000259" key="12">
    <source>
        <dbReference type="PROSITE" id="PS51684"/>
    </source>
</evidence>
<evidence type="ECO:0000256" key="9">
    <source>
        <dbReference type="ARBA" id="ARBA00047783"/>
    </source>
</evidence>
<evidence type="ECO:0000256" key="5">
    <source>
        <dbReference type="ARBA" id="ARBA00022691"/>
    </source>
</evidence>
<feature type="binding site" evidence="10">
    <location>
        <position position="248"/>
    </location>
    <ligand>
        <name>S-adenosyl-L-methionine</name>
        <dbReference type="ChEBI" id="CHEBI:59789"/>
    </ligand>
</feature>
<gene>
    <name evidence="10" type="primary">TRM5</name>
    <name evidence="13" type="ORF">B0T23DRAFT_372341</name>
</gene>
<dbReference type="InterPro" id="IPR056744">
    <property type="entry name" value="TRM5/TYW2-like_N"/>
</dbReference>
<dbReference type="GO" id="GO:0002939">
    <property type="term" value="P:tRNA N1-guanine methylation"/>
    <property type="evidence" value="ECO:0007669"/>
    <property type="project" value="TreeGrafter"/>
</dbReference>
<keyword evidence="14" id="KW-1185">Reference proteome</keyword>
<dbReference type="InterPro" id="IPR029063">
    <property type="entry name" value="SAM-dependent_MTases_sf"/>
</dbReference>
<keyword evidence="3 10" id="KW-0489">Methyltransferase</keyword>
<evidence type="ECO:0000313" key="13">
    <source>
        <dbReference type="EMBL" id="KAK3496653.1"/>
    </source>
</evidence>
<feature type="domain" description="SAM-dependent methyltransferase TRM5/TYW2-type" evidence="12">
    <location>
        <begin position="157"/>
        <end position="467"/>
    </location>
</feature>
<evidence type="ECO:0000256" key="11">
    <source>
        <dbReference type="SAM" id="MobiDB-lite"/>
    </source>
</evidence>
<comment type="subunit">
    <text evidence="10">Monomer.</text>
</comment>
<evidence type="ECO:0000256" key="6">
    <source>
        <dbReference type="ARBA" id="ARBA00022694"/>
    </source>
</evidence>
<dbReference type="GO" id="GO:0005634">
    <property type="term" value="C:nucleus"/>
    <property type="evidence" value="ECO:0007669"/>
    <property type="project" value="UniProtKB-SubCell"/>
</dbReference>
<accession>A0AAJ0IBM4</accession>
<dbReference type="InterPro" id="IPR030382">
    <property type="entry name" value="MeTrfase_TRM5/TYW2"/>
</dbReference>
<dbReference type="Pfam" id="PF02475">
    <property type="entry name" value="TRM5-TYW2_MTfase"/>
    <property type="match status" value="1"/>
</dbReference>
<proteinExistence type="inferred from homology"/>
<organism evidence="13 14">
    <name type="scientific">Neurospora hispaniola</name>
    <dbReference type="NCBI Taxonomy" id="588809"/>
    <lineage>
        <taxon>Eukaryota</taxon>
        <taxon>Fungi</taxon>
        <taxon>Dikarya</taxon>
        <taxon>Ascomycota</taxon>
        <taxon>Pezizomycotina</taxon>
        <taxon>Sordariomycetes</taxon>
        <taxon>Sordariomycetidae</taxon>
        <taxon>Sordariales</taxon>
        <taxon>Sordariaceae</taxon>
        <taxon>Neurospora</taxon>
    </lineage>
</organism>
<evidence type="ECO:0000256" key="7">
    <source>
        <dbReference type="ARBA" id="ARBA00023128"/>
    </source>
</evidence>
<dbReference type="GO" id="GO:0052906">
    <property type="term" value="F:tRNA (guanine(37)-N1)-methyltransferase activity"/>
    <property type="evidence" value="ECO:0007669"/>
    <property type="project" value="UniProtKB-UniRule"/>
</dbReference>
<reference evidence="13 14" key="1">
    <citation type="journal article" date="2023" name="Mol. Phylogenet. Evol.">
        <title>Genome-scale phylogeny and comparative genomics of the fungal order Sordariales.</title>
        <authorList>
            <person name="Hensen N."/>
            <person name="Bonometti L."/>
            <person name="Westerberg I."/>
            <person name="Brannstrom I.O."/>
            <person name="Guillou S."/>
            <person name="Cros-Aarteil S."/>
            <person name="Calhoun S."/>
            <person name="Haridas S."/>
            <person name="Kuo A."/>
            <person name="Mondo S."/>
            <person name="Pangilinan J."/>
            <person name="Riley R."/>
            <person name="LaButti K."/>
            <person name="Andreopoulos B."/>
            <person name="Lipzen A."/>
            <person name="Chen C."/>
            <person name="Yan M."/>
            <person name="Daum C."/>
            <person name="Ng V."/>
            <person name="Clum A."/>
            <person name="Steindorff A."/>
            <person name="Ohm R.A."/>
            <person name="Martin F."/>
            <person name="Silar P."/>
            <person name="Natvig D.O."/>
            <person name="Lalanne C."/>
            <person name="Gautier V."/>
            <person name="Ament-Velasquez S.L."/>
            <person name="Kruys A."/>
            <person name="Hutchinson M.I."/>
            <person name="Powell A.J."/>
            <person name="Barry K."/>
            <person name="Miller A.N."/>
            <person name="Grigoriev I.V."/>
            <person name="Debuchy R."/>
            <person name="Gladieux P."/>
            <person name="Hiltunen Thoren M."/>
            <person name="Johannesson H."/>
        </authorList>
    </citation>
    <scope>NUCLEOTIDE SEQUENCE [LARGE SCALE GENOMIC DNA]</scope>
    <source>
        <strain evidence="13 14">FGSC 10403</strain>
    </source>
</reference>
<dbReference type="InterPro" id="IPR056743">
    <property type="entry name" value="TRM5-TYW2-like_MTfase"/>
</dbReference>
<dbReference type="GO" id="GO:0005759">
    <property type="term" value="C:mitochondrial matrix"/>
    <property type="evidence" value="ECO:0007669"/>
    <property type="project" value="UniProtKB-SubCell"/>
</dbReference>
<keyword evidence="8 10" id="KW-0539">Nucleus</keyword>
<dbReference type="Pfam" id="PF25133">
    <property type="entry name" value="TYW2_N_2"/>
    <property type="match status" value="1"/>
</dbReference>
<dbReference type="HAMAP" id="MF_03152">
    <property type="entry name" value="TRM5"/>
    <property type="match status" value="1"/>
</dbReference>
<evidence type="ECO:0000256" key="3">
    <source>
        <dbReference type="ARBA" id="ARBA00022603"/>
    </source>
</evidence>
<dbReference type="EMBL" id="JAULSX010000002">
    <property type="protein sequence ID" value="KAK3496653.1"/>
    <property type="molecule type" value="Genomic_DNA"/>
</dbReference>
<keyword evidence="6 10" id="KW-0819">tRNA processing</keyword>
<dbReference type="PANTHER" id="PTHR23245:SF36">
    <property type="entry name" value="TRNA (GUANINE(37)-N1)-METHYLTRANSFERASE"/>
    <property type="match status" value="1"/>
</dbReference>
<evidence type="ECO:0000256" key="2">
    <source>
        <dbReference type="ARBA" id="ARBA00022490"/>
    </source>
</evidence>
<sequence length="475" mass="53263">MSQSAKENQGSGEGKTQDMAIFSPPVVRSGAGALNRALFTKTVNLAAAAVNDNRLISKYRKELEHNKELLRQDRLSPIVNHPDKALADQGKKCLLLSPNVKAPEPETWGAALKEGVQKKELSVIPYELQLNYDYWTYHDIITSILPEELHDDIPSGFNTAGHVAHMNLRERYIPYKKVIAEVILDKTTNIRTVINKVDNVGAESEFRTFQYEVLAGPDDMQVQVTENACSFEFDYSKVYWNSKLEAEHRRLINMFEPGEVVCDVMAGIGPFAVPAGKKGVFVWANDMNPESNKYMQVAINRNKVSQYVRPFCEDGRTFIHHAADSILEAHKNGEHVLIAPKPPSRAKKAPKPEPKRIDIPPIISHFVMNLPATAIEFLGCYRGVYAGHEDLFSAESGRKLPLVHVHCFSFKADDETPLNDICERITKYLGFPVKPGNPDVEGEVAVHDVRDVAPAKRMFCASFRIPREVAFAERV</sequence>
<dbReference type="Proteomes" id="UP001285908">
    <property type="component" value="Unassembled WGS sequence"/>
</dbReference>
<dbReference type="GO" id="GO:0070901">
    <property type="term" value="P:mitochondrial tRNA methylation"/>
    <property type="evidence" value="ECO:0007669"/>
    <property type="project" value="TreeGrafter"/>
</dbReference>
<feature type="compositionally biased region" description="Polar residues" evidence="11">
    <location>
        <begin position="1"/>
        <end position="10"/>
    </location>
</feature>
<feature type="region of interest" description="Disordered" evidence="11">
    <location>
        <begin position="1"/>
        <end position="20"/>
    </location>
</feature>
<comment type="similarity">
    <text evidence="10">Belongs to the TRM5 / TYW2 family.</text>
</comment>
<evidence type="ECO:0000256" key="10">
    <source>
        <dbReference type="HAMAP-Rule" id="MF_03152"/>
    </source>
</evidence>
<dbReference type="Gene3D" id="3.40.50.150">
    <property type="entry name" value="Vaccinia Virus protein VP39"/>
    <property type="match status" value="1"/>
</dbReference>
<dbReference type="PROSITE" id="PS51684">
    <property type="entry name" value="SAM_MT_TRM5_TYW2"/>
    <property type="match status" value="1"/>
</dbReference>
<comment type="caution">
    <text evidence="13">The sequence shown here is derived from an EMBL/GenBank/DDBJ whole genome shotgun (WGS) entry which is preliminary data.</text>
</comment>
<dbReference type="Gene3D" id="3.30.300.110">
    <property type="entry name" value="Met-10+ protein-like domains"/>
    <property type="match status" value="1"/>
</dbReference>
<comment type="subcellular location">
    <subcellularLocation>
        <location evidence="10">Mitochondrion matrix</location>
    </subcellularLocation>
    <subcellularLocation>
        <location evidence="10">Nucleus</location>
    </subcellularLocation>
    <subcellularLocation>
        <location evidence="10">Cytoplasm</location>
    </subcellularLocation>
    <text evidence="10">Predominantly in the mitochondria and in the nucleus.</text>
</comment>
<dbReference type="EC" id="2.1.1.228" evidence="10"/>
<keyword evidence="7 10" id="KW-0496">Mitochondrion</keyword>
<name>A0AAJ0IBM4_9PEZI</name>
<comment type="catalytic activity">
    <reaction evidence="9 10">
        <text>guanosine(37) in tRNA + S-adenosyl-L-methionine = N(1)-methylguanosine(37) in tRNA + S-adenosyl-L-homocysteine + H(+)</text>
        <dbReference type="Rhea" id="RHEA:36899"/>
        <dbReference type="Rhea" id="RHEA-COMP:10145"/>
        <dbReference type="Rhea" id="RHEA-COMP:10147"/>
        <dbReference type="ChEBI" id="CHEBI:15378"/>
        <dbReference type="ChEBI" id="CHEBI:57856"/>
        <dbReference type="ChEBI" id="CHEBI:59789"/>
        <dbReference type="ChEBI" id="CHEBI:73542"/>
        <dbReference type="ChEBI" id="CHEBI:74269"/>
        <dbReference type="EC" id="2.1.1.228"/>
    </reaction>
</comment>
<feature type="binding site" evidence="10">
    <location>
        <begin position="286"/>
        <end position="287"/>
    </location>
    <ligand>
        <name>S-adenosyl-L-methionine</name>
        <dbReference type="ChEBI" id="CHEBI:59789"/>
    </ligand>
</feature>